<dbReference type="AlphaFoldDB" id="A0A6N6MD41"/>
<sequence>MKNLLIGLCCLVFTPLITAQSSFESDDVLLLKYKTATAVHSNYLSNVLEVNMAKRISALESTVANYDITKQSVYSKANKSDYRVVFEEHDKYEGSIVAHFNHAGELTKSMEKFKDVTLPYVVRCAVVKTYPGCTFVTNTYYVSYLPNKPIEKTYKIKIKVDGSKKTIKVDEKGQIL</sequence>
<gene>
    <name evidence="2" type="ORF">F6U93_10055</name>
</gene>
<evidence type="ECO:0000256" key="1">
    <source>
        <dbReference type="SAM" id="SignalP"/>
    </source>
</evidence>
<feature type="signal peptide" evidence="1">
    <location>
        <begin position="1"/>
        <end position="19"/>
    </location>
</feature>
<dbReference type="EMBL" id="WAAT01000045">
    <property type="protein sequence ID" value="KAB1067619.1"/>
    <property type="molecule type" value="Genomic_DNA"/>
</dbReference>
<evidence type="ECO:0000313" key="2">
    <source>
        <dbReference type="EMBL" id="KAB1067619.1"/>
    </source>
</evidence>
<reference evidence="2 3" key="1">
    <citation type="submission" date="2019-09" db="EMBL/GenBank/DDBJ databases">
        <authorList>
            <person name="Cao W.R."/>
        </authorList>
    </citation>
    <scope>NUCLEOTIDE SEQUENCE [LARGE SCALE GENOMIC DNA]</scope>
    <source>
        <strain evidence="2 3">B1N29</strain>
    </source>
</reference>
<name>A0A6N6MD41_9FLAO</name>
<evidence type="ECO:0000313" key="3">
    <source>
        <dbReference type="Proteomes" id="UP000441333"/>
    </source>
</evidence>
<keyword evidence="1" id="KW-0732">Signal</keyword>
<dbReference type="RefSeq" id="WP_150939396.1">
    <property type="nucleotide sequence ID" value="NZ_WAAT01000045.1"/>
</dbReference>
<comment type="caution">
    <text evidence="2">The sequence shown here is derived from an EMBL/GenBank/DDBJ whole genome shotgun (WGS) entry which is preliminary data.</text>
</comment>
<dbReference type="Proteomes" id="UP000441333">
    <property type="component" value="Unassembled WGS sequence"/>
</dbReference>
<protein>
    <recommendedName>
        <fullName evidence="4">Nicotinate-nucleotide adenylyltransferase</fullName>
    </recommendedName>
</protein>
<dbReference type="SUPFAM" id="SSF160574">
    <property type="entry name" value="BT0923-like"/>
    <property type="match status" value="1"/>
</dbReference>
<keyword evidence="3" id="KW-1185">Reference proteome</keyword>
<accession>A0A6N6MD41</accession>
<proteinExistence type="predicted"/>
<feature type="chain" id="PRO_5026855763" description="Nicotinate-nucleotide adenylyltransferase" evidence="1">
    <location>
        <begin position="20"/>
        <end position="176"/>
    </location>
</feature>
<evidence type="ECO:0008006" key="4">
    <source>
        <dbReference type="Google" id="ProtNLM"/>
    </source>
</evidence>
<organism evidence="2 3">
    <name type="scientific">Pseudotamlana haliotis</name>
    <dbReference type="NCBI Taxonomy" id="2614804"/>
    <lineage>
        <taxon>Bacteria</taxon>
        <taxon>Pseudomonadati</taxon>
        <taxon>Bacteroidota</taxon>
        <taxon>Flavobacteriia</taxon>
        <taxon>Flavobacteriales</taxon>
        <taxon>Flavobacteriaceae</taxon>
        <taxon>Pseudotamlana</taxon>
    </lineage>
</organism>